<evidence type="ECO:0000259" key="4">
    <source>
        <dbReference type="Pfam" id="PF05193"/>
    </source>
</evidence>
<dbReference type="InterPro" id="IPR011765">
    <property type="entry name" value="Pept_M16_N"/>
</dbReference>
<dbReference type="Proteomes" id="UP000317691">
    <property type="component" value="Unassembled WGS sequence"/>
</dbReference>
<evidence type="ECO:0000256" key="1">
    <source>
        <dbReference type="SAM" id="MobiDB-lite"/>
    </source>
</evidence>
<feature type="domain" description="Peptidase M16 N-terminal" evidence="3">
    <location>
        <begin position="70"/>
        <end position="176"/>
    </location>
</feature>
<feature type="chain" id="PRO_5022224933" evidence="2">
    <location>
        <begin position="35"/>
        <end position="467"/>
    </location>
</feature>
<accession>A0A538TN24</accession>
<sequence>MPHSRNLLRAKRLSRTLALLIPLVSLLASGHSAAQEREAPDTSGRPRNPVYDPGQPVQRKVLKNGVRLLVQEQRTSDRVAGVVALKMGTRYESENESGLSQVMMRALASATEHRSGPEIQLELLASGATMETGAGPDMGQISIGTTRERLSKAIDLLSDIALNPAFPDTAFEAARGYFLGKASDDVGGPLSGTYAIFLRTFYRGSPFERPAFGQVRTIGDSRRGDIVALYKKLFVGGNISVCFVGNFDGKKVMVDLEKAFATAAPGPPPAPFAGDPVPLAADTLVSEERPYRAQSLAYGYPAPGYGDPDYPAFMIIDSYLRSGDRSPIAYWLPERHLATGVGILYPRYPKRSSITVYLGATPANWKAARDTVATVMRRLTTEPLDKGDWAAHLKRVQNAYFKDQDSPLVRARDLARYETLDLGLDYPKRFESRLLTLKPEDVRDAAARWFTHACEVTLLPSKIDSGP</sequence>
<dbReference type="Gene3D" id="3.30.830.10">
    <property type="entry name" value="Metalloenzyme, LuxS/M16 peptidase-like"/>
    <property type="match status" value="2"/>
</dbReference>
<dbReference type="AlphaFoldDB" id="A0A538TN24"/>
<evidence type="ECO:0000313" key="5">
    <source>
        <dbReference type="EMBL" id="TMQ65029.1"/>
    </source>
</evidence>
<organism evidence="5 6">
    <name type="scientific">Eiseniibacteriota bacterium</name>
    <dbReference type="NCBI Taxonomy" id="2212470"/>
    <lineage>
        <taxon>Bacteria</taxon>
        <taxon>Candidatus Eiseniibacteriota</taxon>
    </lineage>
</organism>
<proteinExistence type="predicted"/>
<dbReference type="Pfam" id="PF05193">
    <property type="entry name" value="Peptidase_M16_C"/>
    <property type="match status" value="1"/>
</dbReference>
<dbReference type="InterPro" id="IPR011249">
    <property type="entry name" value="Metalloenz_LuxS/M16"/>
</dbReference>
<feature type="signal peptide" evidence="2">
    <location>
        <begin position="1"/>
        <end position="34"/>
    </location>
</feature>
<dbReference type="GO" id="GO:0046872">
    <property type="term" value="F:metal ion binding"/>
    <property type="evidence" value="ECO:0007669"/>
    <property type="project" value="InterPro"/>
</dbReference>
<protein>
    <submittedName>
        <fullName evidence="5">Insulinase family protein</fullName>
    </submittedName>
</protein>
<evidence type="ECO:0000313" key="6">
    <source>
        <dbReference type="Proteomes" id="UP000317691"/>
    </source>
</evidence>
<dbReference type="SUPFAM" id="SSF63411">
    <property type="entry name" value="LuxS/MPP-like metallohydrolase"/>
    <property type="match status" value="2"/>
</dbReference>
<feature type="region of interest" description="Disordered" evidence="1">
    <location>
        <begin position="34"/>
        <end position="56"/>
    </location>
</feature>
<dbReference type="PANTHER" id="PTHR11851">
    <property type="entry name" value="METALLOPROTEASE"/>
    <property type="match status" value="1"/>
</dbReference>
<dbReference type="InterPro" id="IPR007863">
    <property type="entry name" value="Peptidase_M16_C"/>
</dbReference>
<dbReference type="Pfam" id="PF00675">
    <property type="entry name" value="Peptidase_M16"/>
    <property type="match status" value="1"/>
</dbReference>
<evidence type="ECO:0000256" key="2">
    <source>
        <dbReference type="SAM" id="SignalP"/>
    </source>
</evidence>
<dbReference type="PANTHER" id="PTHR11851:SF224">
    <property type="entry name" value="PROCESSING PROTEASE"/>
    <property type="match status" value="1"/>
</dbReference>
<keyword evidence="2" id="KW-0732">Signal</keyword>
<name>A0A538TN24_UNCEI</name>
<feature type="domain" description="Peptidase M16 C-terminal" evidence="4">
    <location>
        <begin position="224"/>
        <end position="393"/>
    </location>
</feature>
<dbReference type="EMBL" id="VBOZ01000015">
    <property type="protein sequence ID" value="TMQ65029.1"/>
    <property type="molecule type" value="Genomic_DNA"/>
</dbReference>
<dbReference type="InterPro" id="IPR050361">
    <property type="entry name" value="MPP/UQCRC_Complex"/>
</dbReference>
<comment type="caution">
    <text evidence="5">The sequence shown here is derived from an EMBL/GenBank/DDBJ whole genome shotgun (WGS) entry which is preliminary data.</text>
</comment>
<reference evidence="5 6" key="1">
    <citation type="journal article" date="2019" name="Nat. Microbiol.">
        <title>Mediterranean grassland soil C-N compound turnover is dependent on rainfall and depth, and is mediated by genomically divergent microorganisms.</title>
        <authorList>
            <person name="Diamond S."/>
            <person name="Andeer P.F."/>
            <person name="Li Z."/>
            <person name="Crits-Christoph A."/>
            <person name="Burstein D."/>
            <person name="Anantharaman K."/>
            <person name="Lane K.R."/>
            <person name="Thomas B.C."/>
            <person name="Pan C."/>
            <person name="Northen T.R."/>
            <person name="Banfield J.F."/>
        </authorList>
    </citation>
    <scope>NUCLEOTIDE SEQUENCE [LARGE SCALE GENOMIC DNA]</scope>
    <source>
        <strain evidence="5">WS_9</strain>
    </source>
</reference>
<gene>
    <name evidence="5" type="ORF">E6K79_05905</name>
</gene>
<evidence type="ECO:0000259" key="3">
    <source>
        <dbReference type="Pfam" id="PF00675"/>
    </source>
</evidence>